<evidence type="ECO:0000256" key="1">
    <source>
        <dbReference type="SAM" id="MobiDB-lite"/>
    </source>
</evidence>
<proteinExistence type="predicted"/>
<keyword evidence="2" id="KW-1133">Transmembrane helix</keyword>
<feature type="compositionally biased region" description="Basic and acidic residues" evidence="1">
    <location>
        <begin position="232"/>
        <end position="247"/>
    </location>
</feature>
<keyword evidence="2" id="KW-0812">Transmembrane</keyword>
<feature type="non-terminal residue" evidence="3">
    <location>
        <position position="1"/>
    </location>
</feature>
<protein>
    <submittedName>
        <fullName evidence="3">Uncharacterized protein</fullName>
    </submittedName>
</protein>
<comment type="caution">
    <text evidence="3">The sequence shown here is derived from an EMBL/GenBank/DDBJ whole genome shotgun (WGS) entry which is preliminary data.</text>
</comment>
<feature type="transmembrane region" description="Helical" evidence="2">
    <location>
        <begin position="300"/>
        <end position="321"/>
    </location>
</feature>
<name>A0A448WR88_9PLAT</name>
<evidence type="ECO:0000313" key="4">
    <source>
        <dbReference type="Proteomes" id="UP000784294"/>
    </source>
</evidence>
<feature type="transmembrane region" description="Helical" evidence="2">
    <location>
        <begin position="333"/>
        <end position="352"/>
    </location>
</feature>
<sequence>FPQPSYIRLKDKYENDQSPLRSNKFNASSYFAKDSTSLYLKGISGEKLGHANKQSCFLDEGILASGSEKLKPAAPENSESSNLLCRDESKGISDDAFGRVSPVAELDSCFHAQEDFDETDFLGDMSTDKALLFLLTTKKLGVGHRSRQRRPRNIQDSIFNEDDVSVLREQSTAELEEDWSNGRMTFSRIGKPNNRQSNEDTKQHGIGYRKFAGCQNLEEGIENAGMLIDKVDDQSLKTRRTEERPSPEDSGEGEEREYCLENDGAHAGEVIGRHQRRMILATESDEELRRHLYLTSKCRFLVLLLLEFFSPLQIISVNIYYKPYACSGGHMEVNIIAIPCISSLFLLLNIGFE</sequence>
<organism evidence="3 4">
    <name type="scientific">Protopolystoma xenopodis</name>
    <dbReference type="NCBI Taxonomy" id="117903"/>
    <lineage>
        <taxon>Eukaryota</taxon>
        <taxon>Metazoa</taxon>
        <taxon>Spiralia</taxon>
        <taxon>Lophotrochozoa</taxon>
        <taxon>Platyhelminthes</taxon>
        <taxon>Monogenea</taxon>
        <taxon>Polyopisthocotylea</taxon>
        <taxon>Polystomatidea</taxon>
        <taxon>Polystomatidae</taxon>
        <taxon>Protopolystoma</taxon>
    </lineage>
</organism>
<dbReference type="Proteomes" id="UP000784294">
    <property type="component" value="Unassembled WGS sequence"/>
</dbReference>
<feature type="region of interest" description="Disordered" evidence="1">
    <location>
        <begin position="184"/>
        <end position="204"/>
    </location>
</feature>
<evidence type="ECO:0000313" key="3">
    <source>
        <dbReference type="EMBL" id="VEL18175.1"/>
    </source>
</evidence>
<keyword evidence="2" id="KW-0472">Membrane</keyword>
<dbReference type="EMBL" id="CAAALY010035954">
    <property type="protein sequence ID" value="VEL18175.1"/>
    <property type="molecule type" value="Genomic_DNA"/>
</dbReference>
<keyword evidence="4" id="KW-1185">Reference proteome</keyword>
<dbReference type="AlphaFoldDB" id="A0A448WR88"/>
<feature type="region of interest" description="Disordered" evidence="1">
    <location>
        <begin position="232"/>
        <end position="256"/>
    </location>
</feature>
<evidence type="ECO:0000256" key="2">
    <source>
        <dbReference type="SAM" id="Phobius"/>
    </source>
</evidence>
<gene>
    <name evidence="3" type="ORF">PXEA_LOCUS11615</name>
</gene>
<reference evidence="3" key="1">
    <citation type="submission" date="2018-11" db="EMBL/GenBank/DDBJ databases">
        <authorList>
            <consortium name="Pathogen Informatics"/>
        </authorList>
    </citation>
    <scope>NUCLEOTIDE SEQUENCE</scope>
</reference>
<accession>A0A448WR88</accession>